<evidence type="ECO:0000313" key="1">
    <source>
        <dbReference type="EMBL" id="TWS19375.1"/>
    </source>
</evidence>
<dbReference type="RefSeq" id="WP_146560699.1">
    <property type="nucleotide sequence ID" value="NZ_VIGW01000004.1"/>
</dbReference>
<gene>
    <name evidence="1" type="ORF">FK529_09220</name>
</gene>
<reference evidence="1 2" key="1">
    <citation type="submission" date="2019-06" db="EMBL/GenBank/DDBJ databases">
        <title>Tsukamurella conjunctivitidis sp. nov., Tsukamurella assacharolytica sp. nov. and Tsukamurella sputae sp. nov. isolated from patients with conjunctivitis, bacteraemia (lymphoma) and respiratory infection (sputum) in Hong Kong.</title>
        <authorList>
            <person name="Teng J.L.L."/>
            <person name="Lee H.H."/>
            <person name="Fong J.Y.H."/>
            <person name="Fok K.M.N."/>
            <person name="Lau S.K.P."/>
            <person name="Woo P.C.Y."/>
        </authorList>
    </citation>
    <scope>NUCLEOTIDE SEQUENCE [LARGE SCALE GENOMIC DNA]</scope>
    <source>
        <strain evidence="1 2">HKU71</strain>
    </source>
</reference>
<name>A0A5C5RB70_9ACTN</name>
<protein>
    <recommendedName>
        <fullName evidence="3">SMI1/KNR4 family protein</fullName>
    </recommendedName>
</protein>
<organism evidence="1 2">
    <name type="scientific">Tsukamurella asaccharolytica</name>
    <dbReference type="NCBI Taxonomy" id="2592067"/>
    <lineage>
        <taxon>Bacteria</taxon>
        <taxon>Bacillati</taxon>
        <taxon>Actinomycetota</taxon>
        <taxon>Actinomycetes</taxon>
        <taxon>Mycobacteriales</taxon>
        <taxon>Tsukamurellaceae</taxon>
        <taxon>Tsukamurella</taxon>
    </lineage>
</organism>
<evidence type="ECO:0008006" key="3">
    <source>
        <dbReference type="Google" id="ProtNLM"/>
    </source>
</evidence>
<dbReference type="Proteomes" id="UP000317291">
    <property type="component" value="Unassembled WGS sequence"/>
</dbReference>
<proteinExistence type="predicted"/>
<sequence>MLSNEQIASAIQASPIMKDVDVFRVNPAGEEFAVPVAWLSFPEMEPAERVEAALESWRRVPGDSLSNLVAVLEESAGVALVRLQAGDPLSTKIGLAYVILNSDGEPRIFVGHPPSLEIRSLPYSDLLPEDFVQFYSTVHNGLVVEPYEGMSGPGLVPACKFETWAQECGQVHTSDLQFGWLDESQPLADPNRLVSTWSAERSAASILINLDAPQVFDVVGGVLTEKTYGRYSALAIACSYYLGFVRTWEEVDALYPT</sequence>
<dbReference type="AlphaFoldDB" id="A0A5C5RB70"/>
<evidence type="ECO:0000313" key="2">
    <source>
        <dbReference type="Proteomes" id="UP000317291"/>
    </source>
</evidence>
<accession>A0A5C5RB70</accession>
<dbReference type="OrthoDB" id="3852216at2"/>
<keyword evidence="2" id="KW-1185">Reference proteome</keyword>
<dbReference type="EMBL" id="VIGW01000004">
    <property type="protein sequence ID" value="TWS19375.1"/>
    <property type="molecule type" value="Genomic_DNA"/>
</dbReference>
<comment type="caution">
    <text evidence="1">The sequence shown here is derived from an EMBL/GenBank/DDBJ whole genome shotgun (WGS) entry which is preliminary data.</text>
</comment>